<feature type="transmembrane region" description="Helical" evidence="6">
    <location>
        <begin position="94"/>
        <end position="117"/>
    </location>
</feature>
<protein>
    <submittedName>
        <fullName evidence="7">Putative effector of murein hydrolase LrgA, UPF0299 family</fullName>
    </submittedName>
</protein>
<dbReference type="EMBL" id="FNTI01000001">
    <property type="protein sequence ID" value="SED50445.1"/>
    <property type="molecule type" value="Genomic_DNA"/>
</dbReference>
<evidence type="ECO:0000256" key="2">
    <source>
        <dbReference type="ARBA" id="ARBA00022475"/>
    </source>
</evidence>
<evidence type="ECO:0000256" key="5">
    <source>
        <dbReference type="ARBA" id="ARBA00023136"/>
    </source>
</evidence>
<dbReference type="GO" id="GO:0005886">
    <property type="term" value="C:plasma membrane"/>
    <property type="evidence" value="ECO:0007669"/>
    <property type="project" value="UniProtKB-SubCell"/>
</dbReference>
<evidence type="ECO:0000256" key="4">
    <source>
        <dbReference type="ARBA" id="ARBA00022989"/>
    </source>
</evidence>
<proteinExistence type="predicted"/>
<dbReference type="PANTHER" id="PTHR33931">
    <property type="entry name" value="HOLIN-LIKE PROTEIN CIDA-RELATED"/>
    <property type="match status" value="1"/>
</dbReference>
<dbReference type="RefSeq" id="WP_074823069.1">
    <property type="nucleotide sequence ID" value="NZ_FNTI01000001.1"/>
</dbReference>
<dbReference type="AlphaFoldDB" id="A0A1M7B4D2"/>
<keyword evidence="7" id="KW-0378">Hydrolase</keyword>
<reference evidence="7 8" key="1">
    <citation type="submission" date="2016-10" db="EMBL/GenBank/DDBJ databases">
        <authorList>
            <person name="de Groot N.N."/>
        </authorList>
    </citation>
    <scope>NUCLEOTIDE SEQUENCE [LARGE SCALE GENOMIC DNA]</scope>
    <source>
        <strain evidence="7 8">GAS522</strain>
    </source>
</reference>
<dbReference type="Proteomes" id="UP000183208">
    <property type="component" value="Unassembled WGS sequence"/>
</dbReference>
<keyword evidence="4 6" id="KW-1133">Transmembrane helix</keyword>
<evidence type="ECO:0000313" key="8">
    <source>
        <dbReference type="Proteomes" id="UP000183208"/>
    </source>
</evidence>
<keyword evidence="3 6" id="KW-0812">Transmembrane</keyword>
<dbReference type="InterPro" id="IPR005538">
    <property type="entry name" value="LrgA/CidA"/>
</dbReference>
<comment type="subcellular location">
    <subcellularLocation>
        <location evidence="1">Cell membrane</location>
        <topology evidence="1">Multi-pass membrane protein</topology>
    </subcellularLocation>
</comment>
<evidence type="ECO:0000256" key="6">
    <source>
        <dbReference type="SAM" id="Phobius"/>
    </source>
</evidence>
<dbReference type="GO" id="GO:0016787">
    <property type="term" value="F:hydrolase activity"/>
    <property type="evidence" value="ECO:0007669"/>
    <property type="project" value="UniProtKB-KW"/>
</dbReference>
<organism evidence="7 8">
    <name type="scientific">Bradyrhizobium lablabi</name>
    <dbReference type="NCBI Taxonomy" id="722472"/>
    <lineage>
        <taxon>Bacteria</taxon>
        <taxon>Pseudomonadati</taxon>
        <taxon>Pseudomonadota</taxon>
        <taxon>Alphaproteobacteria</taxon>
        <taxon>Hyphomicrobiales</taxon>
        <taxon>Nitrobacteraceae</taxon>
        <taxon>Bradyrhizobium</taxon>
    </lineage>
</organism>
<dbReference type="Pfam" id="PF03788">
    <property type="entry name" value="LrgA"/>
    <property type="match status" value="1"/>
</dbReference>
<evidence type="ECO:0000313" key="7">
    <source>
        <dbReference type="EMBL" id="SED50445.1"/>
    </source>
</evidence>
<gene>
    <name evidence="7" type="ORF">SAMN05444171_4291</name>
</gene>
<dbReference type="PANTHER" id="PTHR33931:SF2">
    <property type="entry name" value="HOLIN-LIKE PROTEIN CIDA"/>
    <property type="match status" value="1"/>
</dbReference>
<feature type="transmembrane region" description="Helical" evidence="6">
    <location>
        <begin position="63"/>
        <end position="82"/>
    </location>
</feature>
<evidence type="ECO:0000256" key="1">
    <source>
        <dbReference type="ARBA" id="ARBA00004651"/>
    </source>
</evidence>
<keyword evidence="5 6" id="KW-0472">Membrane</keyword>
<name>A0A1M7B4D2_9BRAD</name>
<dbReference type="OrthoDB" id="385012at2"/>
<feature type="transmembrane region" description="Helical" evidence="6">
    <location>
        <begin position="25"/>
        <end position="42"/>
    </location>
</feature>
<keyword evidence="2" id="KW-1003">Cell membrane</keyword>
<sequence>MIASLSLILLCQLTGEVMVRGLGLPMPGPVVGLIILLLLLLARDRFAMLARGPLQGDGVEGASRGLLAHLSLLFIPAGVGVVQKLDLLAEHGVAILLILAVSVVITLLVTVATFLVASRLMTRGQETP</sequence>
<evidence type="ECO:0000256" key="3">
    <source>
        <dbReference type="ARBA" id="ARBA00022692"/>
    </source>
</evidence>
<accession>A0A1M7B4D2</accession>